<feature type="compositionally biased region" description="Basic and acidic residues" evidence="1">
    <location>
        <begin position="184"/>
        <end position="195"/>
    </location>
</feature>
<evidence type="ECO:0000256" key="1">
    <source>
        <dbReference type="SAM" id="MobiDB-lite"/>
    </source>
</evidence>
<protein>
    <submittedName>
        <fullName evidence="2">Uncharacterized protein</fullName>
    </submittedName>
</protein>
<gene>
    <name evidence="2" type="ORF">CR513_06154</name>
</gene>
<organism evidence="2 3">
    <name type="scientific">Mucuna pruriens</name>
    <name type="common">Velvet bean</name>
    <name type="synonym">Dolichos pruriens</name>
    <dbReference type="NCBI Taxonomy" id="157652"/>
    <lineage>
        <taxon>Eukaryota</taxon>
        <taxon>Viridiplantae</taxon>
        <taxon>Streptophyta</taxon>
        <taxon>Embryophyta</taxon>
        <taxon>Tracheophyta</taxon>
        <taxon>Spermatophyta</taxon>
        <taxon>Magnoliopsida</taxon>
        <taxon>eudicotyledons</taxon>
        <taxon>Gunneridae</taxon>
        <taxon>Pentapetalae</taxon>
        <taxon>rosids</taxon>
        <taxon>fabids</taxon>
        <taxon>Fabales</taxon>
        <taxon>Fabaceae</taxon>
        <taxon>Papilionoideae</taxon>
        <taxon>50 kb inversion clade</taxon>
        <taxon>NPAAA clade</taxon>
        <taxon>indigoferoid/millettioid clade</taxon>
        <taxon>Phaseoleae</taxon>
        <taxon>Mucuna</taxon>
    </lineage>
</organism>
<keyword evidence="3" id="KW-1185">Reference proteome</keyword>
<proteinExistence type="predicted"/>
<dbReference type="EMBL" id="QJKJ01001046">
    <property type="protein sequence ID" value="RDY09471.1"/>
    <property type="molecule type" value="Genomic_DNA"/>
</dbReference>
<feature type="compositionally biased region" description="Polar residues" evidence="1">
    <location>
        <begin position="158"/>
        <end position="172"/>
    </location>
</feature>
<dbReference type="AlphaFoldDB" id="A0A371I346"/>
<comment type="caution">
    <text evidence="2">The sequence shown here is derived from an EMBL/GenBank/DDBJ whole genome shotgun (WGS) entry which is preliminary data.</text>
</comment>
<feature type="region of interest" description="Disordered" evidence="1">
    <location>
        <begin position="156"/>
        <end position="204"/>
    </location>
</feature>
<reference evidence="2" key="1">
    <citation type="submission" date="2018-05" db="EMBL/GenBank/DDBJ databases">
        <title>Draft genome of Mucuna pruriens seed.</title>
        <authorList>
            <person name="Nnadi N.E."/>
            <person name="Vos R."/>
            <person name="Hasami M.H."/>
            <person name="Devisetty U.K."/>
            <person name="Aguiy J.C."/>
        </authorList>
    </citation>
    <scope>NUCLEOTIDE SEQUENCE [LARGE SCALE GENOMIC DNA]</scope>
    <source>
        <strain evidence="2">JCA_2017</strain>
    </source>
</reference>
<evidence type="ECO:0000313" key="2">
    <source>
        <dbReference type="EMBL" id="RDY09471.1"/>
    </source>
</evidence>
<evidence type="ECO:0000313" key="3">
    <source>
        <dbReference type="Proteomes" id="UP000257109"/>
    </source>
</evidence>
<feature type="non-terminal residue" evidence="2">
    <location>
        <position position="1"/>
    </location>
</feature>
<name>A0A371I346_MUCPR</name>
<dbReference type="Proteomes" id="UP000257109">
    <property type="component" value="Unassembled WGS sequence"/>
</dbReference>
<sequence>MATKVFGICTSVEHPTDMCPTLQETDMGGNHIRLGQSITSNMEDNHFGQVRNKDRMQLREPNQCRACLKDQQVTNSRAYNIKHHLSNNNSNREYLLKKRKRTTLTYTTTVTEVSRSRLRTKCRPTVLARNCPLAISISDNLGKEARVRRRIVEDVPKSGNQYSTPRSYQTDPQVCKIPQGIMRTQKEKDEGEQGRRRGVSLDQR</sequence>
<accession>A0A371I346</accession>